<dbReference type="InterPro" id="IPR005135">
    <property type="entry name" value="Endo/exonuclease/phosphatase"/>
</dbReference>
<evidence type="ECO:0000259" key="2">
    <source>
        <dbReference type="Pfam" id="PF03372"/>
    </source>
</evidence>
<keyword evidence="3" id="KW-0378">Hydrolase</keyword>
<keyword evidence="3" id="KW-0255">Endonuclease</keyword>
<gene>
    <name evidence="3" type="ORF">Q0812_03110</name>
</gene>
<proteinExistence type="predicted"/>
<reference evidence="3" key="1">
    <citation type="submission" date="2023-07" db="EMBL/GenBank/DDBJ databases">
        <title>Brevundimonas soil sp. nov., isolated from the soil of chemical plant.</title>
        <authorList>
            <person name="Wu N."/>
        </authorList>
    </citation>
    <scope>NUCLEOTIDE SEQUENCE</scope>
    <source>
        <strain evidence="3">XZ-24</strain>
    </source>
</reference>
<comment type="caution">
    <text evidence="3">The sequence shown here is derived from an EMBL/GenBank/DDBJ whole genome shotgun (WGS) entry which is preliminary data.</text>
</comment>
<accession>A0ABT8SIQ7</accession>
<dbReference type="Gene3D" id="3.60.10.10">
    <property type="entry name" value="Endonuclease/exonuclease/phosphatase"/>
    <property type="match status" value="1"/>
</dbReference>
<keyword evidence="1" id="KW-0812">Transmembrane</keyword>
<keyword evidence="4" id="KW-1185">Reference proteome</keyword>
<feature type="transmembrane region" description="Helical" evidence="1">
    <location>
        <begin position="44"/>
        <end position="61"/>
    </location>
</feature>
<dbReference type="SUPFAM" id="SSF56219">
    <property type="entry name" value="DNase I-like"/>
    <property type="match status" value="1"/>
</dbReference>
<feature type="transmembrane region" description="Helical" evidence="1">
    <location>
        <begin position="68"/>
        <end position="86"/>
    </location>
</feature>
<sequence>MRSRSLPSLLFGLVLTLAALTLAAIGLAAHLRALGRLEMLADILAMPLLAGSGVVLLLALWRRAAAPLVLATVAVGLLTTALLPAWRGDISDRPADFTVYMANLWARNEDTAAAQASVQAADADIVVLIELGDAQAEQLDQLLAGYPHRVSIPRVDRPSGAARSLIASRHPMRPLRGPSDGLSVVGAVIDLPSGPVTVLGAHLTRPWPFVMHGGQIWQSRQLARRIEAVEGPLVLVGDFNAVPHGRVLSSLESETGLTVAPAVWGTWPAPLPAPLRISIDNALVSQELAVTRRSLGAPTGSDHRPIVIGLARR</sequence>
<dbReference type="GO" id="GO:0004519">
    <property type="term" value="F:endonuclease activity"/>
    <property type="evidence" value="ECO:0007669"/>
    <property type="project" value="UniProtKB-KW"/>
</dbReference>
<dbReference type="Proteomes" id="UP001169063">
    <property type="component" value="Unassembled WGS sequence"/>
</dbReference>
<protein>
    <submittedName>
        <fullName evidence="3">Endonuclease/exonuclease/phosphatase family protein</fullName>
    </submittedName>
</protein>
<dbReference type="EMBL" id="JAUKTR010000001">
    <property type="protein sequence ID" value="MDO1558414.1"/>
    <property type="molecule type" value="Genomic_DNA"/>
</dbReference>
<feature type="domain" description="Endonuclease/exonuclease/phosphatase" evidence="2">
    <location>
        <begin position="103"/>
        <end position="303"/>
    </location>
</feature>
<evidence type="ECO:0000256" key="1">
    <source>
        <dbReference type="SAM" id="Phobius"/>
    </source>
</evidence>
<dbReference type="Pfam" id="PF03372">
    <property type="entry name" value="Exo_endo_phos"/>
    <property type="match status" value="1"/>
</dbReference>
<dbReference type="RefSeq" id="WP_302108827.1">
    <property type="nucleotide sequence ID" value="NZ_JAUKTR010000001.1"/>
</dbReference>
<evidence type="ECO:0000313" key="4">
    <source>
        <dbReference type="Proteomes" id="UP001169063"/>
    </source>
</evidence>
<keyword evidence="1" id="KW-1133">Transmembrane helix</keyword>
<dbReference type="InterPro" id="IPR036691">
    <property type="entry name" value="Endo/exonu/phosph_ase_sf"/>
</dbReference>
<keyword evidence="3" id="KW-0540">Nuclease</keyword>
<name>A0ABT8SIQ7_9CAUL</name>
<keyword evidence="1" id="KW-0472">Membrane</keyword>
<evidence type="ECO:0000313" key="3">
    <source>
        <dbReference type="EMBL" id="MDO1558414.1"/>
    </source>
</evidence>
<organism evidence="3 4">
    <name type="scientific">Peiella sedimenti</name>
    <dbReference type="NCBI Taxonomy" id="3061083"/>
    <lineage>
        <taxon>Bacteria</taxon>
        <taxon>Pseudomonadati</taxon>
        <taxon>Pseudomonadota</taxon>
        <taxon>Alphaproteobacteria</taxon>
        <taxon>Caulobacterales</taxon>
        <taxon>Caulobacteraceae</taxon>
        <taxon>Peiella</taxon>
    </lineage>
</organism>